<dbReference type="InterPro" id="IPR032710">
    <property type="entry name" value="NTF2-like_dom_sf"/>
</dbReference>
<proteinExistence type="predicted"/>
<accession>A0A1G9ZY33</accession>
<organism evidence="2 3">
    <name type="scientific">Allokutzneria albata</name>
    <name type="common">Kibdelosporangium albatum</name>
    <dbReference type="NCBI Taxonomy" id="211114"/>
    <lineage>
        <taxon>Bacteria</taxon>
        <taxon>Bacillati</taxon>
        <taxon>Actinomycetota</taxon>
        <taxon>Actinomycetes</taxon>
        <taxon>Pseudonocardiales</taxon>
        <taxon>Pseudonocardiaceae</taxon>
        <taxon>Allokutzneria</taxon>
    </lineage>
</organism>
<dbReference type="RefSeq" id="WP_030427904.1">
    <property type="nucleotide sequence ID" value="NZ_JOEF01000003.1"/>
</dbReference>
<dbReference type="InterPro" id="IPR037401">
    <property type="entry name" value="SnoaL-like"/>
</dbReference>
<dbReference type="STRING" id="211114.SAMN04489726_5788"/>
<dbReference type="Proteomes" id="UP000183376">
    <property type="component" value="Chromosome I"/>
</dbReference>
<dbReference type="eggNOG" id="COG3631">
    <property type="taxonomic scope" value="Bacteria"/>
</dbReference>
<keyword evidence="2" id="KW-0413">Isomerase</keyword>
<dbReference type="Pfam" id="PF12680">
    <property type="entry name" value="SnoaL_2"/>
    <property type="match status" value="1"/>
</dbReference>
<gene>
    <name evidence="2" type="ORF">SAMN04489726_5788</name>
</gene>
<feature type="domain" description="SnoaL-like" evidence="1">
    <location>
        <begin position="13"/>
        <end position="113"/>
    </location>
</feature>
<keyword evidence="3" id="KW-1185">Reference proteome</keyword>
<name>A0A1G9ZY33_ALLAB</name>
<dbReference type="SUPFAM" id="SSF54427">
    <property type="entry name" value="NTF2-like"/>
    <property type="match status" value="1"/>
</dbReference>
<dbReference type="AlphaFoldDB" id="A0A1G9ZY33"/>
<dbReference type="EMBL" id="LT629701">
    <property type="protein sequence ID" value="SDN26502.1"/>
    <property type="molecule type" value="Genomic_DNA"/>
</dbReference>
<reference evidence="2 3" key="1">
    <citation type="submission" date="2016-10" db="EMBL/GenBank/DDBJ databases">
        <authorList>
            <person name="de Groot N.N."/>
        </authorList>
    </citation>
    <scope>NUCLEOTIDE SEQUENCE [LARGE SCALE GENOMIC DNA]</scope>
    <source>
        <strain evidence="2 3">DSM 44149</strain>
    </source>
</reference>
<sequence length="134" mass="14969">MDDHAVLRARATVERYLELLAEADVDGVIALFTADGTVVSPLYGTLPAARFYPKLVADTQRSEIVQEDLFVSVHDPRRVAVQFRFGWTMSDGTKTSFDCVDAIELDDVGRIVQLRIIYDTHPLRAAWAAIRSTT</sequence>
<evidence type="ECO:0000313" key="3">
    <source>
        <dbReference type="Proteomes" id="UP000183376"/>
    </source>
</evidence>
<dbReference type="GO" id="GO:0016853">
    <property type="term" value="F:isomerase activity"/>
    <property type="evidence" value="ECO:0007669"/>
    <property type="project" value="UniProtKB-KW"/>
</dbReference>
<protein>
    <submittedName>
        <fullName evidence="2">Ketosteroid isomerase-related protein</fullName>
    </submittedName>
</protein>
<evidence type="ECO:0000313" key="2">
    <source>
        <dbReference type="EMBL" id="SDN26502.1"/>
    </source>
</evidence>
<dbReference type="Gene3D" id="3.10.450.50">
    <property type="match status" value="1"/>
</dbReference>
<evidence type="ECO:0000259" key="1">
    <source>
        <dbReference type="Pfam" id="PF12680"/>
    </source>
</evidence>
<dbReference type="OrthoDB" id="459617at2"/>